<sequence length="630" mass="70877">MSVNTAKPALGIVRRYTEESMRENEQSTLKHALATKVSRDIQNERQGKQLFGQTALEALDKYENRANHGETDAFLKIAELDEVCDSLQPDWDKVTNLIPKEERQDIPSKPNIRFLLGMFEKSRQRLEARQQSKSGKVRGWFRGVAQTMNRHKYLLQLLPDGDKYTSVLVGAFTTLIQVSVTYEETAEQISDCLEQISDQVYHLQHALQADPDQLYLKQQIANFYCHMFRFLVYILTEWLSGSAKRLSSSLGNSILGVCQGTISKMERCRKNVMDYLVTNQHIKLAKLGALVEAGFVGRIVDQEKSHEFVQSNYQAIQLNASPPMLQDAAPHSSPPRTLPDAHENPSTPVEANRDDAELHIFWDKPKIRDGIENLRNSVRDEEMAALVHHAQDVSVPNAVRFELLRIITSTESAGIWLEDRPHRDEPSPGTLTCAYMLGALRQLQIPAVAHFIGYPHRDNYHPLDREQELLELVCSLVYQLAEVMPDKAYVTKDLGSQVKAMQNSSERDAIAVIGAAIEMMEDLIAAGPPLLFCLVDGLQLLERDANSTHMRDALRRFMAALCRPLQRGRPTAVEGGGGGEARIFKVLVSTNGHCALVQLGVKAGALEHEEFNDKDIMDEPLDIRGRDFAF</sequence>
<evidence type="ECO:0000259" key="2">
    <source>
        <dbReference type="Pfam" id="PF24809"/>
    </source>
</evidence>
<comment type="caution">
    <text evidence="3">The sequence shown here is derived from an EMBL/GenBank/DDBJ whole genome shotgun (WGS) entry which is preliminary data.</text>
</comment>
<dbReference type="PANTHER" id="PTHR40619">
    <property type="entry name" value="FUNGAL STAND N-TERMINAL GOODBYE DOMAIN-CONTAINING PROTEIN"/>
    <property type="match status" value="1"/>
</dbReference>
<reference evidence="3 4" key="1">
    <citation type="journal article" date="2024" name="IMA Fungus">
        <title>Apiospora arundinis, a panoply of carbohydrate-active enzymes and secondary metabolites.</title>
        <authorList>
            <person name="Sorensen T."/>
            <person name="Petersen C."/>
            <person name="Muurmann A.T."/>
            <person name="Christiansen J.V."/>
            <person name="Brundto M.L."/>
            <person name="Overgaard C.K."/>
            <person name="Boysen A.T."/>
            <person name="Wollenberg R.D."/>
            <person name="Larsen T.O."/>
            <person name="Sorensen J.L."/>
            <person name="Nielsen K.L."/>
            <person name="Sondergaard T.E."/>
        </authorList>
    </citation>
    <scope>NUCLEOTIDE SEQUENCE [LARGE SCALE GENOMIC DNA]</scope>
    <source>
        <strain evidence="3 4">AAU 773</strain>
    </source>
</reference>
<protein>
    <recommendedName>
        <fullName evidence="2">DUF7708 domain-containing protein</fullName>
    </recommendedName>
</protein>
<feature type="domain" description="DUF7708" evidence="2">
    <location>
        <begin position="140"/>
        <end position="282"/>
    </location>
</feature>
<evidence type="ECO:0000313" key="4">
    <source>
        <dbReference type="Proteomes" id="UP001390339"/>
    </source>
</evidence>
<dbReference type="Proteomes" id="UP001390339">
    <property type="component" value="Unassembled WGS sequence"/>
</dbReference>
<dbReference type="InterPro" id="IPR056125">
    <property type="entry name" value="DUF7708"/>
</dbReference>
<dbReference type="EMBL" id="JAPCWZ010000009">
    <property type="protein sequence ID" value="KAK8850855.1"/>
    <property type="molecule type" value="Genomic_DNA"/>
</dbReference>
<dbReference type="Pfam" id="PF24809">
    <property type="entry name" value="DUF7708"/>
    <property type="match status" value="1"/>
</dbReference>
<name>A0ABR2HPP0_9PEZI</name>
<evidence type="ECO:0000256" key="1">
    <source>
        <dbReference type="SAM" id="MobiDB-lite"/>
    </source>
</evidence>
<dbReference type="PANTHER" id="PTHR40619:SF3">
    <property type="entry name" value="FUNGAL STAND N-TERMINAL GOODBYE DOMAIN-CONTAINING PROTEIN"/>
    <property type="match status" value="1"/>
</dbReference>
<keyword evidence="4" id="KW-1185">Reference proteome</keyword>
<accession>A0ABR2HPP0</accession>
<organism evidence="3 4">
    <name type="scientific">Apiospora arundinis</name>
    <dbReference type="NCBI Taxonomy" id="335852"/>
    <lineage>
        <taxon>Eukaryota</taxon>
        <taxon>Fungi</taxon>
        <taxon>Dikarya</taxon>
        <taxon>Ascomycota</taxon>
        <taxon>Pezizomycotina</taxon>
        <taxon>Sordariomycetes</taxon>
        <taxon>Xylariomycetidae</taxon>
        <taxon>Amphisphaeriales</taxon>
        <taxon>Apiosporaceae</taxon>
        <taxon>Apiospora</taxon>
    </lineage>
</organism>
<feature type="region of interest" description="Disordered" evidence="1">
    <location>
        <begin position="324"/>
        <end position="350"/>
    </location>
</feature>
<gene>
    <name evidence="3" type="ORF">PGQ11_013334</name>
</gene>
<proteinExistence type="predicted"/>
<evidence type="ECO:0000313" key="3">
    <source>
        <dbReference type="EMBL" id="KAK8850855.1"/>
    </source>
</evidence>